<protein>
    <submittedName>
        <fullName evidence="1">Uncharacterized protein</fullName>
    </submittedName>
</protein>
<accession>G0TVW0</accession>
<evidence type="ECO:0000313" key="1">
    <source>
        <dbReference type="EMBL" id="CCC48076.1"/>
    </source>
</evidence>
<reference evidence="1" key="1">
    <citation type="journal article" date="2012" name="Proc. Natl. Acad. Sci. U.S.A.">
        <title>Antigenic diversity is generated by distinct evolutionary mechanisms in African trypanosome species.</title>
        <authorList>
            <person name="Jackson A.P."/>
            <person name="Berry A."/>
            <person name="Aslett M."/>
            <person name="Allison H.C."/>
            <person name="Burton P."/>
            <person name="Vavrova-Anderson J."/>
            <person name="Brown R."/>
            <person name="Browne H."/>
            <person name="Corton N."/>
            <person name="Hauser H."/>
            <person name="Gamble J."/>
            <person name="Gilderthorp R."/>
            <person name="Marcello L."/>
            <person name="McQuillan J."/>
            <person name="Otto T.D."/>
            <person name="Quail M.A."/>
            <person name="Sanders M.J."/>
            <person name="van Tonder A."/>
            <person name="Ginger M.L."/>
            <person name="Field M.C."/>
            <person name="Barry J.D."/>
            <person name="Hertz-Fowler C."/>
            <person name="Berriman M."/>
        </authorList>
    </citation>
    <scope>NUCLEOTIDE SEQUENCE</scope>
    <source>
        <strain evidence="1">Y486</strain>
    </source>
</reference>
<dbReference type="EMBL" id="HE573021">
    <property type="protein sequence ID" value="CCC48076.1"/>
    <property type="molecule type" value="Genomic_DNA"/>
</dbReference>
<feature type="non-terminal residue" evidence="1">
    <location>
        <position position="218"/>
    </location>
</feature>
<sequence>MRFFAWFRRSRRARDRDRVALRDGETSADMIELPEVGPSLTQYTTSSGDPTYEIGPPDDLLTYDTSVDPSRCLSMSMRPRMTEMTGMTGMQFTPVVVQFVDYEESQPSDALESSGNVMSPHTLGSKYIPTCFDDSRDYEGLSLMGKRERNAVSNDTLDDIDMRANGCRHALSNSDENVIADSKVSTRRTKPQKVPGLYNNPMSRAFPSTKLASSLRRV</sequence>
<dbReference type="AlphaFoldDB" id="G0TVW0"/>
<dbReference type="VEuPathDB" id="TriTrypDB:TvY486_0502780"/>
<gene>
    <name evidence="1" type="ORF">TVY486_0502780</name>
</gene>
<name>G0TVW0_TRYVY</name>
<organism evidence="1">
    <name type="scientific">Trypanosoma vivax (strain Y486)</name>
    <dbReference type="NCBI Taxonomy" id="1055687"/>
    <lineage>
        <taxon>Eukaryota</taxon>
        <taxon>Discoba</taxon>
        <taxon>Euglenozoa</taxon>
        <taxon>Kinetoplastea</taxon>
        <taxon>Metakinetoplastina</taxon>
        <taxon>Trypanosomatida</taxon>
        <taxon>Trypanosomatidae</taxon>
        <taxon>Trypanosoma</taxon>
        <taxon>Duttonella</taxon>
    </lineage>
</organism>
<proteinExistence type="predicted"/>